<evidence type="ECO:0000313" key="1">
    <source>
        <dbReference type="EMBL" id="KAF2300998.1"/>
    </source>
</evidence>
<dbReference type="InterPro" id="IPR006462">
    <property type="entry name" value="MS5"/>
</dbReference>
<gene>
    <name evidence="1" type="ORF">GH714_019114</name>
</gene>
<keyword evidence="2" id="KW-1185">Reference proteome</keyword>
<accession>A0A6A6LL48</accession>
<organism evidence="1 2">
    <name type="scientific">Hevea brasiliensis</name>
    <name type="common">Para rubber tree</name>
    <name type="synonym">Siphonia brasiliensis</name>
    <dbReference type="NCBI Taxonomy" id="3981"/>
    <lineage>
        <taxon>Eukaryota</taxon>
        <taxon>Viridiplantae</taxon>
        <taxon>Streptophyta</taxon>
        <taxon>Embryophyta</taxon>
        <taxon>Tracheophyta</taxon>
        <taxon>Spermatophyta</taxon>
        <taxon>Magnoliopsida</taxon>
        <taxon>eudicotyledons</taxon>
        <taxon>Gunneridae</taxon>
        <taxon>Pentapetalae</taxon>
        <taxon>rosids</taxon>
        <taxon>fabids</taxon>
        <taxon>Malpighiales</taxon>
        <taxon>Euphorbiaceae</taxon>
        <taxon>Crotonoideae</taxon>
        <taxon>Micrandreae</taxon>
        <taxon>Hevea</taxon>
    </lineage>
</organism>
<dbReference type="EMBL" id="JAAGAX010000010">
    <property type="protein sequence ID" value="KAF2300998.1"/>
    <property type="molecule type" value="Genomic_DNA"/>
</dbReference>
<dbReference type="Proteomes" id="UP000467840">
    <property type="component" value="Chromosome 4"/>
</dbReference>
<name>A0A6A6LL48_HEVBR</name>
<dbReference type="AlphaFoldDB" id="A0A6A6LL48"/>
<reference evidence="1 2" key="1">
    <citation type="journal article" date="2020" name="Mol. Plant">
        <title>The Chromosome-Based Rubber Tree Genome Provides New Insights into Spurge Genome Evolution and Rubber Biosynthesis.</title>
        <authorList>
            <person name="Liu J."/>
            <person name="Shi C."/>
            <person name="Shi C.C."/>
            <person name="Li W."/>
            <person name="Zhang Q.J."/>
            <person name="Zhang Y."/>
            <person name="Li K."/>
            <person name="Lu H.F."/>
            <person name="Shi C."/>
            <person name="Zhu S.T."/>
            <person name="Xiao Z.Y."/>
            <person name="Nan H."/>
            <person name="Yue Y."/>
            <person name="Zhu X.G."/>
            <person name="Wu Y."/>
            <person name="Hong X.N."/>
            <person name="Fan G.Y."/>
            <person name="Tong Y."/>
            <person name="Zhang D."/>
            <person name="Mao C.L."/>
            <person name="Liu Y.L."/>
            <person name="Hao S.J."/>
            <person name="Liu W.Q."/>
            <person name="Lv M.Q."/>
            <person name="Zhang H.B."/>
            <person name="Liu Y."/>
            <person name="Hu-Tang G.R."/>
            <person name="Wang J.P."/>
            <person name="Wang J.H."/>
            <person name="Sun Y.H."/>
            <person name="Ni S.B."/>
            <person name="Chen W.B."/>
            <person name="Zhang X.C."/>
            <person name="Jiao Y.N."/>
            <person name="Eichler E.E."/>
            <person name="Li G.H."/>
            <person name="Liu X."/>
            <person name="Gao L.Z."/>
        </authorList>
    </citation>
    <scope>NUCLEOTIDE SEQUENCE [LARGE SCALE GENOMIC DNA]</scope>
    <source>
        <strain evidence="2">cv. GT1</strain>
        <tissue evidence="1">Leaf</tissue>
    </source>
</reference>
<dbReference type="PANTHER" id="PTHR31260:SF28">
    <property type="entry name" value="CYSTATIN DOMAIN PROTEIN"/>
    <property type="match status" value="1"/>
</dbReference>
<evidence type="ECO:0000313" key="2">
    <source>
        <dbReference type="Proteomes" id="UP000467840"/>
    </source>
</evidence>
<proteinExistence type="predicted"/>
<dbReference type="PANTHER" id="PTHR31260">
    <property type="entry name" value="CYSTATIN/MONELLIN SUPERFAMILY PROTEIN"/>
    <property type="match status" value="1"/>
</dbReference>
<protein>
    <recommendedName>
        <fullName evidence="3">Cystatin domain-containing protein</fullName>
    </recommendedName>
</protein>
<comment type="caution">
    <text evidence="1">The sequence shown here is derived from an EMBL/GenBank/DDBJ whole genome shotgun (WGS) entry which is preliminary data.</text>
</comment>
<sequence length="207" mass="23830">MAFKDDYDDYATYESLSKKSKIKDGFHGQGPGSEPKVADSTVCEQLEDEDNKKEINCNMDDEYHLLEDIDPLAWHYDSENEDHVKLLEDFICQYKESDGFDFIPLTGRPILSGIAYPVYLDTVYSNGCREALKYAIEKENEKGANLIFETIDYANMHPPGLFFITFEARNGTTGEVKTYQTRVFRCPFTPSDIEVELFRLKIQPDDK</sequence>
<evidence type="ECO:0008006" key="3">
    <source>
        <dbReference type="Google" id="ProtNLM"/>
    </source>
</evidence>